<dbReference type="InterPro" id="IPR011712">
    <property type="entry name" value="Sig_transdc_His_kin_sub3_dim/P"/>
</dbReference>
<sequence length="995" mass="108362">MRRISLPLDLFKSVGALCLLLSSGLPARALDREVGLANIHHTRWTALDGAPAQITSMAQTRDGWLWLGTYDGLYRFDGLRFTRVELPQRGMLPRDRIYALGAERDGRLTITYAGFGMSMLHPDGRLEDLPVAGQPLGQILSTAVDVDGSIWAGAENGVHRFDGQRWQPVPFDGVPEAGGVHNMLLDQYGQMWVSDREGAWRLDRQRGRFMRIAMHGGFFAMSPDGRLWLANGGRMSLLPGAPDGRVLPPPQGFNRTEVRPAALFDRDGTLWSLGAGRELRLRYGAGALPDAAFDAGLGEGDVVASPPLSGDDPEYILEDLEGNVWIATQHGLDRFREQRVHRSPLSGAGYYFTLARDADGVVWAADRSNGSLWRIAPGRAPQVERGRHATMVANDHRGALMLAGTHGIEVRYRGAVERIPFPSGPDGKPAALRLGGMGHDGKVLWIFSVPTGLMGLVDGKWLPRSAFPLPPRISVSTAGARPGQQWLGLGDGKLVFYDNGVRQVYEASAVGMASRIFAEGDVTISGARGMGVLKDGRVQLLRAQDPDVLRNVTGMHVTPDGDRWLNGAGGAVHVRAQDWRRSMADPGLPLRYRQFGVQDGYTGKAMTEIRMPTAMADGGGRIWLVTSGGVVSIDNKPSSRNGHAPRVAILGAEADGVAIAAAGALSLPAGSNDFGITFTALGLRRPDGLRFEYRLDGVDRDWQDAGNRRAAWYTNVAPGAYRFQVRARNEDGVASPNTAVLELEIAPTLFESRPFQVACALAALALGYLLYRYRVRQLTRRVAERLRMRTAERERIARTLHDSFLQTVEALALRLDTVVRAMPNEDRARARLEQVLDEADQAIAEGRDRLQELRMGDDVTLDCVIDDALRRLQEDHRGVAVGFEVDGSAMSLAPALAEEVAEIAREAMRNAFRHAGATRIDVRLTYGRRRLALEVADDGGGIAEAVLRAGRRDGHWGLVGMRERAAQIGGQLTLDSRAGRGTTVRLTVPLAAGQA</sequence>
<protein>
    <recommendedName>
        <fullName evidence="5">Histidine kinase domain-containing protein</fullName>
    </recommendedName>
</protein>
<dbReference type="SUPFAM" id="SSF63829">
    <property type="entry name" value="Calcium-dependent phosphotriesterase"/>
    <property type="match status" value="1"/>
</dbReference>
<dbReference type="Pfam" id="PF07495">
    <property type="entry name" value="Y_Y_Y"/>
    <property type="match status" value="1"/>
</dbReference>
<dbReference type="InterPro" id="IPR036890">
    <property type="entry name" value="HATPase_C_sf"/>
</dbReference>
<dbReference type="InterPro" id="IPR005467">
    <property type="entry name" value="His_kinase_dom"/>
</dbReference>
<dbReference type="Proteomes" id="UP000245820">
    <property type="component" value="Chromosome"/>
</dbReference>
<dbReference type="SMART" id="SM00387">
    <property type="entry name" value="HATPase_c"/>
    <property type="match status" value="1"/>
</dbReference>
<dbReference type="InterPro" id="IPR003594">
    <property type="entry name" value="HATPase_dom"/>
</dbReference>
<dbReference type="Pfam" id="PF07494">
    <property type="entry name" value="Reg_prop"/>
    <property type="match status" value="1"/>
</dbReference>
<dbReference type="PROSITE" id="PS50109">
    <property type="entry name" value="HIS_KIN"/>
    <property type="match status" value="1"/>
</dbReference>
<keyword evidence="3" id="KW-0902">Two-component regulatory system</keyword>
<dbReference type="RefSeq" id="WP_109346515.1">
    <property type="nucleotide sequence ID" value="NZ_CP029343.1"/>
</dbReference>
<accession>A0A2S2DLK8</accession>
<evidence type="ECO:0000256" key="3">
    <source>
        <dbReference type="ARBA" id="ARBA00023012"/>
    </source>
</evidence>
<dbReference type="InterPro" id="IPR050482">
    <property type="entry name" value="Sensor_HK_TwoCompSys"/>
</dbReference>
<evidence type="ECO:0000256" key="1">
    <source>
        <dbReference type="ARBA" id="ARBA00022679"/>
    </source>
</evidence>
<dbReference type="OrthoDB" id="5384984at2"/>
<reference evidence="6 7" key="1">
    <citation type="submission" date="2018-05" db="EMBL/GenBank/DDBJ databases">
        <title>Complete genome sequence of Massilia oculi sp. nov. CCUG 43427T (=DSM 26321T), the type strain of M. oculi, and comparison with genome sequences of other Massilia strains.</title>
        <authorList>
            <person name="Zhu B."/>
        </authorList>
    </citation>
    <scope>NUCLEOTIDE SEQUENCE [LARGE SCALE GENOMIC DNA]</scope>
    <source>
        <strain evidence="6 7">CCUG 43427</strain>
    </source>
</reference>
<dbReference type="InterPro" id="IPR011110">
    <property type="entry name" value="Reg_prop"/>
</dbReference>
<feature type="domain" description="Histidine kinase" evidence="5">
    <location>
        <begin position="831"/>
        <end position="992"/>
    </location>
</feature>
<evidence type="ECO:0000256" key="4">
    <source>
        <dbReference type="SAM" id="SignalP"/>
    </source>
</evidence>
<dbReference type="PANTHER" id="PTHR24421">
    <property type="entry name" value="NITRATE/NITRITE SENSOR PROTEIN NARX-RELATED"/>
    <property type="match status" value="1"/>
</dbReference>
<dbReference type="CDD" id="cd16917">
    <property type="entry name" value="HATPase_UhpB-NarQ-NarX-like"/>
    <property type="match status" value="1"/>
</dbReference>
<gene>
    <name evidence="6" type="ORF">DIR46_18310</name>
</gene>
<evidence type="ECO:0000256" key="2">
    <source>
        <dbReference type="ARBA" id="ARBA00022777"/>
    </source>
</evidence>
<dbReference type="InterPro" id="IPR015943">
    <property type="entry name" value="WD40/YVTN_repeat-like_dom_sf"/>
</dbReference>
<dbReference type="Pfam" id="PF02518">
    <property type="entry name" value="HATPase_c"/>
    <property type="match status" value="1"/>
</dbReference>
<dbReference type="InterPro" id="IPR013783">
    <property type="entry name" value="Ig-like_fold"/>
</dbReference>
<dbReference type="Gene3D" id="1.20.5.1930">
    <property type="match status" value="1"/>
</dbReference>
<keyword evidence="2" id="KW-0418">Kinase</keyword>
<dbReference type="GO" id="GO:0046983">
    <property type="term" value="F:protein dimerization activity"/>
    <property type="evidence" value="ECO:0007669"/>
    <property type="project" value="InterPro"/>
</dbReference>
<dbReference type="AlphaFoldDB" id="A0A2S2DLK8"/>
<dbReference type="Pfam" id="PF07730">
    <property type="entry name" value="HisKA_3"/>
    <property type="match status" value="1"/>
</dbReference>
<feature type="signal peptide" evidence="4">
    <location>
        <begin position="1"/>
        <end position="29"/>
    </location>
</feature>
<dbReference type="Gene3D" id="2.60.40.10">
    <property type="entry name" value="Immunoglobulins"/>
    <property type="match status" value="1"/>
</dbReference>
<dbReference type="GO" id="GO:0016020">
    <property type="term" value="C:membrane"/>
    <property type="evidence" value="ECO:0007669"/>
    <property type="project" value="InterPro"/>
</dbReference>
<dbReference type="Gene3D" id="2.130.10.10">
    <property type="entry name" value="YVTN repeat-like/Quinoprotein amine dehydrogenase"/>
    <property type="match status" value="2"/>
</dbReference>
<keyword evidence="1" id="KW-0808">Transferase</keyword>
<dbReference type="KEGG" id="mtim:DIR46_18310"/>
<dbReference type="EMBL" id="CP029343">
    <property type="protein sequence ID" value="AWL06191.1"/>
    <property type="molecule type" value="Genomic_DNA"/>
</dbReference>
<dbReference type="GO" id="GO:0000155">
    <property type="term" value="F:phosphorelay sensor kinase activity"/>
    <property type="evidence" value="ECO:0007669"/>
    <property type="project" value="InterPro"/>
</dbReference>
<organism evidence="6 7">
    <name type="scientific">Massilia oculi</name>
    <dbReference type="NCBI Taxonomy" id="945844"/>
    <lineage>
        <taxon>Bacteria</taxon>
        <taxon>Pseudomonadati</taxon>
        <taxon>Pseudomonadota</taxon>
        <taxon>Betaproteobacteria</taxon>
        <taxon>Burkholderiales</taxon>
        <taxon>Oxalobacteraceae</taxon>
        <taxon>Telluria group</taxon>
        <taxon>Massilia</taxon>
    </lineage>
</organism>
<evidence type="ECO:0000313" key="7">
    <source>
        <dbReference type="Proteomes" id="UP000245820"/>
    </source>
</evidence>
<dbReference type="InterPro" id="IPR011123">
    <property type="entry name" value="Y_Y_Y"/>
</dbReference>
<evidence type="ECO:0000259" key="5">
    <source>
        <dbReference type="PROSITE" id="PS50109"/>
    </source>
</evidence>
<evidence type="ECO:0000313" key="6">
    <source>
        <dbReference type="EMBL" id="AWL06191.1"/>
    </source>
</evidence>
<dbReference type="PANTHER" id="PTHR24421:SF62">
    <property type="entry name" value="SENSORY TRANSDUCTION HISTIDINE KINASE"/>
    <property type="match status" value="1"/>
</dbReference>
<feature type="chain" id="PRO_5015671223" description="Histidine kinase domain-containing protein" evidence="4">
    <location>
        <begin position="30"/>
        <end position="995"/>
    </location>
</feature>
<proteinExistence type="predicted"/>
<keyword evidence="7" id="KW-1185">Reference proteome</keyword>
<keyword evidence="4" id="KW-0732">Signal</keyword>
<dbReference type="Gene3D" id="3.30.565.10">
    <property type="entry name" value="Histidine kinase-like ATPase, C-terminal domain"/>
    <property type="match status" value="1"/>
</dbReference>
<name>A0A2S2DLK8_9BURK</name>
<dbReference type="SUPFAM" id="SSF55874">
    <property type="entry name" value="ATPase domain of HSP90 chaperone/DNA topoisomerase II/histidine kinase"/>
    <property type="match status" value="1"/>
</dbReference>